<feature type="coiled-coil region" evidence="1">
    <location>
        <begin position="40"/>
        <end position="67"/>
    </location>
</feature>
<reference evidence="2" key="1">
    <citation type="submission" date="2018-05" db="EMBL/GenBank/DDBJ databases">
        <authorList>
            <person name="Lanie J.A."/>
            <person name="Ng W.-L."/>
            <person name="Kazmierczak K.M."/>
            <person name="Andrzejewski T.M."/>
            <person name="Davidsen T.M."/>
            <person name="Wayne K.J."/>
            <person name="Tettelin H."/>
            <person name="Glass J.I."/>
            <person name="Rusch D."/>
            <person name="Podicherti R."/>
            <person name="Tsui H.-C.T."/>
            <person name="Winkler M.E."/>
        </authorList>
    </citation>
    <scope>NUCLEOTIDE SEQUENCE</scope>
</reference>
<evidence type="ECO:0000313" key="2">
    <source>
        <dbReference type="EMBL" id="SUZ58941.1"/>
    </source>
</evidence>
<evidence type="ECO:0000256" key="1">
    <source>
        <dbReference type="SAM" id="Coils"/>
    </source>
</evidence>
<keyword evidence="1" id="KW-0175">Coiled coil</keyword>
<protein>
    <submittedName>
        <fullName evidence="2">Uncharacterized protein</fullName>
    </submittedName>
</protein>
<sequence>MNEYKFIRDDFSKAILNTDISALEQYKITRNQRLQEQSILNNCVNDINILKEDMQEIKNLLIKMSEN</sequence>
<dbReference type="AlphaFoldDB" id="A0A381NWE6"/>
<gene>
    <name evidence="2" type="ORF">METZ01_LOCUS11795</name>
</gene>
<name>A0A381NWE6_9ZZZZ</name>
<dbReference type="EMBL" id="UINC01000652">
    <property type="protein sequence ID" value="SUZ58941.1"/>
    <property type="molecule type" value="Genomic_DNA"/>
</dbReference>
<accession>A0A381NWE6</accession>
<organism evidence="2">
    <name type="scientific">marine metagenome</name>
    <dbReference type="NCBI Taxonomy" id="408172"/>
    <lineage>
        <taxon>unclassified sequences</taxon>
        <taxon>metagenomes</taxon>
        <taxon>ecological metagenomes</taxon>
    </lineage>
</organism>
<proteinExistence type="predicted"/>